<evidence type="ECO:0000313" key="4">
    <source>
        <dbReference type="Proteomes" id="UP000236286"/>
    </source>
</evidence>
<dbReference type="Gene3D" id="2.30.110.10">
    <property type="entry name" value="Electron Transport, Fmn-binding Protein, Chain A"/>
    <property type="match status" value="1"/>
</dbReference>
<evidence type="ECO:0000313" key="3">
    <source>
        <dbReference type="EMBL" id="PNG27077.1"/>
    </source>
</evidence>
<dbReference type="InterPro" id="IPR037119">
    <property type="entry name" value="Haem_oxidase_HugZ-like_sf"/>
</dbReference>
<dbReference type="InterPro" id="IPR019595">
    <property type="entry name" value="DUF2470"/>
</dbReference>
<accession>A0A2J7TK18</accession>
<dbReference type="Pfam" id="PF10615">
    <property type="entry name" value="DUF2470"/>
    <property type="match status" value="1"/>
</dbReference>
<protein>
    <submittedName>
        <fullName evidence="3">Pyridoxamine 5'-phosphate oxidase</fullName>
    </submittedName>
</protein>
<dbReference type="InterPro" id="IPR012349">
    <property type="entry name" value="Split_barrel_FMN-bd"/>
</dbReference>
<dbReference type="PANTHER" id="PTHR13343">
    <property type="entry name" value="CREG1 PROTEIN"/>
    <property type="match status" value="1"/>
</dbReference>
<proteinExistence type="predicted"/>
<dbReference type="SUPFAM" id="SSF50475">
    <property type="entry name" value="FMN-binding split barrel"/>
    <property type="match status" value="1"/>
</dbReference>
<dbReference type="RefSeq" id="WP_102842666.1">
    <property type="nucleotide sequence ID" value="NZ_PDZR01000003.1"/>
</dbReference>
<evidence type="ECO:0000259" key="1">
    <source>
        <dbReference type="Pfam" id="PF01243"/>
    </source>
</evidence>
<dbReference type="EMBL" id="PDZR01000003">
    <property type="protein sequence ID" value="PNG27077.1"/>
    <property type="molecule type" value="Genomic_DNA"/>
</dbReference>
<dbReference type="InterPro" id="IPR011576">
    <property type="entry name" value="Pyridox_Oxase_N"/>
</dbReference>
<gene>
    <name evidence="3" type="ORF">CR492_05120</name>
</gene>
<dbReference type="AlphaFoldDB" id="A0A2J7TK18"/>
<dbReference type="Proteomes" id="UP000236286">
    <property type="component" value="Unassembled WGS sequence"/>
</dbReference>
<organism evidence="3 4">
    <name type="scientific">Methylocella silvestris</name>
    <dbReference type="NCBI Taxonomy" id="199596"/>
    <lineage>
        <taxon>Bacteria</taxon>
        <taxon>Pseudomonadati</taxon>
        <taxon>Pseudomonadota</taxon>
        <taxon>Alphaproteobacteria</taxon>
        <taxon>Hyphomicrobiales</taxon>
        <taxon>Beijerinckiaceae</taxon>
        <taxon>Methylocella</taxon>
    </lineage>
</organism>
<comment type="caution">
    <text evidence="3">The sequence shown here is derived from an EMBL/GenBank/DDBJ whole genome shotgun (WGS) entry which is preliminary data.</text>
</comment>
<evidence type="ECO:0000259" key="2">
    <source>
        <dbReference type="Pfam" id="PF10615"/>
    </source>
</evidence>
<feature type="domain" description="DUF2470" evidence="2">
    <location>
        <begin position="177"/>
        <end position="244"/>
    </location>
</feature>
<reference evidence="3 4" key="1">
    <citation type="submission" date="2017-10" db="EMBL/GenBank/DDBJ databases">
        <title>Genome announcement of Methylocella silvestris TVC from permafrost.</title>
        <authorList>
            <person name="Wang J."/>
            <person name="Geng K."/>
            <person name="Ul-Haque F."/>
            <person name="Crombie A.T."/>
            <person name="Street L.E."/>
            <person name="Wookey P.A."/>
            <person name="Murrell J.C."/>
            <person name="Pratscher J."/>
        </authorList>
    </citation>
    <scope>NUCLEOTIDE SEQUENCE [LARGE SCALE GENOMIC DNA]</scope>
    <source>
        <strain evidence="3 4">TVC</strain>
    </source>
</reference>
<dbReference type="Gene3D" id="3.20.180.10">
    <property type="entry name" value="PNP-oxidase-like"/>
    <property type="match status" value="1"/>
</dbReference>
<sequence>MIEEPVAPAQPAPDDYDPLAEAKLLLRAGRAASLATLTADGAPFASLVNIATAPDGAPILLMSRLAAHTRQLERDPRLSLLIVQTGAGDPLAHPRLTISGLATRADDARVRDGLRARFLARHPKSALYADFGDFSFWRVEVALAHLNGGFGRTGNFNAAAILTPLGEADALLASERDALAHMNADHADALTLYAAAFAGKNGADWLATGLDPEGLDLMRGDEAARIVFPRRAQNPGELRAILVERAKVARELLQPS</sequence>
<dbReference type="GO" id="GO:0005737">
    <property type="term" value="C:cytoplasm"/>
    <property type="evidence" value="ECO:0007669"/>
    <property type="project" value="UniProtKB-ARBA"/>
</dbReference>
<dbReference type="Pfam" id="PF01243">
    <property type="entry name" value="PNPOx_N"/>
    <property type="match status" value="1"/>
</dbReference>
<feature type="domain" description="Pyridoxamine 5'-phosphate oxidase N-terminal" evidence="1">
    <location>
        <begin position="21"/>
        <end position="143"/>
    </location>
</feature>
<dbReference type="OrthoDB" id="9814594at2"/>
<name>A0A2J7TK18_METSI</name>
<dbReference type="PANTHER" id="PTHR13343:SF17">
    <property type="entry name" value="CELLULAR REPRESSOR OF E1A-STIMULATED GENES, ISOFORM A"/>
    <property type="match status" value="1"/>
</dbReference>